<dbReference type="PANTHER" id="PTHR12232:SF15">
    <property type="entry name" value="SH3 DOMAIN-BINDING GLUTAMIC ACID-RICH PROTEIN HOMOLOG"/>
    <property type="match status" value="1"/>
</dbReference>
<dbReference type="OrthoDB" id="9932926at2759"/>
<sequence length="297" mass="33389">MANEIWSKIRKQVQKTLMILDGLRVPFKAIDITLRGNEEHKNFMRENAINKRCSGVPLPPQRNFSDSSPVKYPASSPSNSRMYLSLFQVFPVIHLSCQCFQNYIDFEEAVEDNSLPQFLRLVADDNAESSGEKANENEQEKVSSDNQEDEDYGDEYSEGDEGDNDASEAEVEEEVSEEEDEEVEKELNLTDDISNSFESTVEKEENGDLAMKTENDGYPHSSEGGGEINGERSVSEVTEEDYNSTSEGTERNEVDEEDQLKDVGGTNAGKAEAEITNPNNFMTSTIEEIEEKTNSHF</sequence>
<dbReference type="WBParaSite" id="EVEC_0000139401-mRNA-1">
    <property type="protein sequence ID" value="EVEC_0000139401-mRNA-1"/>
    <property type="gene ID" value="EVEC_0000139401"/>
</dbReference>
<protein>
    <submittedName>
        <fullName evidence="4">DBR1 domain-containing protein</fullName>
    </submittedName>
</protein>
<feature type="region of interest" description="Disordered" evidence="1">
    <location>
        <begin position="126"/>
        <end position="297"/>
    </location>
</feature>
<dbReference type="InterPro" id="IPR051033">
    <property type="entry name" value="SH3BGR"/>
</dbReference>
<evidence type="ECO:0000313" key="2">
    <source>
        <dbReference type="EMBL" id="VDD85959.1"/>
    </source>
</evidence>
<dbReference type="EMBL" id="UXUI01007169">
    <property type="protein sequence ID" value="VDD85959.1"/>
    <property type="molecule type" value="Genomic_DNA"/>
</dbReference>
<dbReference type="Gene3D" id="3.40.30.10">
    <property type="entry name" value="Glutaredoxin"/>
    <property type="match status" value="1"/>
</dbReference>
<dbReference type="STRING" id="51028.A0A0N4UVD2"/>
<name>A0A0N4UVD2_ENTVE</name>
<dbReference type="GO" id="GO:0005737">
    <property type="term" value="C:cytoplasm"/>
    <property type="evidence" value="ECO:0007669"/>
    <property type="project" value="TreeGrafter"/>
</dbReference>
<keyword evidence="3" id="KW-1185">Reference proteome</keyword>
<feature type="compositionally biased region" description="Basic and acidic residues" evidence="1">
    <location>
        <begin position="130"/>
        <end position="143"/>
    </location>
</feature>
<gene>
    <name evidence="2" type="ORF">EVEC_LOCUS1102</name>
</gene>
<evidence type="ECO:0000256" key="1">
    <source>
        <dbReference type="SAM" id="MobiDB-lite"/>
    </source>
</evidence>
<feature type="compositionally biased region" description="Acidic residues" evidence="1">
    <location>
        <begin position="146"/>
        <end position="184"/>
    </location>
</feature>
<organism evidence="4">
    <name type="scientific">Enterobius vermicularis</name>
    <name type="common">Human pinworm</name>
    <dbReference type="NCBI Taxonomy" id="51028"/>
    <lineage>
        <taxon>Eukaryota</taxon>
        <taxon>Metazoa</taxon>
        <taxon>Ecdysozoa</taxon>
        <taxon>Nematoda</taxon>
        <taxon>Chromadorea</taxon>
        <taxon>Rhabditida</taxon>
        <taxon>Spirurina</taxon>
        <taxon>Oxyuridomorpha</taxon>
        <taxon>Oxyuroidea</taxon>
        <taxon>Oxyuridae</taxon>
        <taxon>Enterobius</taxon>
    </lineage>
</organism>
<dbReference type="AlphaFoldDB" id="A0A0N4UVD2"/>
<proteinExistence type="predicted"/>
<dbReference type="Pfam" id="PF04908">
    <property type="entry name" value="SH3BGR"/>
    <property type="match status" value="1"/>
</dbReference>
<feature type="compositionally biased region" description="Polar residues" evidence="1">
    <location>
        <begin position="276"/>
        <end position="286"/>
    </location>
</feature>
<evidence type="ECO:0000313" key="3">
    <source>
        <dbReference type="Proteomes" id="UP000274131"/>
    </source>
</evidence>
<reference evidence="4" key="1">
    <citation type="submission" date="2017-02" db="UniProtKB">
        <authorList>
            <consortium name="WormBaseParasite"/>
        </authorList>
    </citation>
    <scope>IDENTIFICATION</scope>
</reference>
<feature type="region of interest" description="Disordered" evidence="1">
    <location>
        <begin position="56"/>
        <end position="75"/>
    </location>
</feature>
<dbReference type="Proteomes" id="UP000274131">
    <property type="component" value="Unassembled WGS sequence"/>
</dbReference>
<evidence type="ECO:0000313" key="4">
    <source>
        <dbReference type="WBParaSite" id="EVEC_0000139401-mRNA-1"/>
    </source>
</evidence>
<reference evidence="2 3" key="2">
    <citation type="submission" date="2018-10" db="EMBL/GenBank/DDBJ databases">
        <authorList>
            <consortium name="Pathogen Informatics"/>
        </authorList>
    </citation>
    <scope>NUCLEOTIDE SEQUENCE [LARGE SCALE GENOMIC DNA]</scope>
</reference>
<feature type="compositionally biased region" description="Basic and acidic residues" evidence="1">
    <location>
        <begin position="200"/>
        <end position="217"/>
    </location>
</feature>
<accession>A0A0N4UVD2</accession>
<dbReference type="InterPro" id="IPR006993">
    <property type="entry name" value="Glut_rich_SH3-bd"/>
</dbReference>
<dbReference type="PANTHER" id="PTHR12232">
    <property type="entry name" value="SH3 DOMAIN-BINDING GLUTAMIC ACID-RICH-LIKE PROTEIN"/>
    <property type="match status" value="1"/>
</dbReference>